<feature type="non-terminal residue" evidence="2">
    <location>
        <position position="79"/>
    </location>
</feature>
<evidence type="ECO:0000313" key="2">
    <source>
        <dbReference type="EMBL" id="GAG45638.1"/>
    </source>
</evidence>
<dbReference type="AlphaFoldDB" id="X0YA91"/>
<organism evidence="2">
    <name type="scientific">marine sediment metagenome</name>
    <dbReference type="NCBI Taxonomy" id="412755"/>
    <lineage>
        <taxon>unclassified sequences</taxon>
        <taxon>metagenomes</taxon>
        <taxon>ecological metagenomes</taxon>
    </lineage>
</organism>
<gene>
    <name evidence="2" type="ORF">S01H1_80165</name>
</gene>
<name>X0YA91_9ZZZZ</name>
<evidence type="ECO:0000259" key="1">
    <source>
        <dbReference type="Pfam" id="PF01300"/>
    </source>
</evidence>
<dbReference type="EMBL" id="BARS01054105">
    <property type="protein sequence ID" value="GAG45638.1"/>
    <property type="molecule type" value="Genomic_DNA"/>
</dbReference>
<dbReference type="Pfam" id="PF01300">
    <property type="entry name" value="Sua5_yciO_yrdC"/>
    <property type="match status" value="1"/>
</dbReference>
<comment type="caution">
    <text evidence="2">The sequence shown here is derived from an EMBL/GenBank/DDBJ whole genome shotgun (WGS) entry which is preliminary data.</text>
</comment>
<dbReference type="SUPFAM" id="SSF55821">
    <property type="entry name" value="YrdC/RibB"/>
    <property type="match status" value="1"/>
</dbReference>
<dbReference type="Gene3D" id="3.90.870.10">
    <property type="entry name" value="DHBP synthase"/>
    <property type="match status" value="1"/>
</dbReference>
<sequence length="79" mass="9360">MIIKKKEIEIRKLRNSVFIYPTDTIYGIGCNALNSKLVKRIRRIKKRDNKPFSVIAPSKKWIYDNCEVDRKILKKLPGR</sequence>
<accession>X0YA91</accession>
<dbReference type="InterPro" id="IPR017945">
    <property type="entry name" value="DHBP_synth_RibB-like_a/b_dom"/>
</dbReference>
<feature type="domain" description="YrdC-like" evidence="1">
    <location>
        <begin position="15"/>
        <end position="74"/>
    </location>
</feature>
<reference evidence="2" key="1">
    <citation type="journal article" date="2014" name="Front. Microbiol.">
        <title>High frequency of phylogenetically diverse reductive dehalogenase-homologous genes in deep subseafloor sedimentary metagenomes.</title>
        <authorList>
            <person name="Kawai M."/>
            <person name="Futagami T."/>
            <person name="Toyoda A."/>
            <person name="Takaki Y."/>
            <person name="Nishi S."/>
            <person name="Hori S."/>
            <person name="Arai W."/>
            <person name="Tsubouchi T."/>
            <person name="Morono Y."/>
            <person name="Uchiyama I."/>
            <person name="Ito T."/>
            <person name="Fujiyama A."/>
            <person name="Inagaki F."/>
            <person name="Takami H."/>
        </authorList>
    </citation>
    <scope>NUCLEOTIDE SEQUENCE</scope>
    <source>
        <strain evidence="2">Expedition CK06-06</strain>
    </source>
</reference>
<dbReference type="InterPro" id="IPR006070">
    <property type="entry name" value="Sua5-like_dom"/>
</dbReference>
<dbReference type="GO" id="GO:0003725">
    <property type="term" value="F:double-stranded RNA binding"/>
    <property type="evidence" value="ECO:0007669"/>
    <property type="project" value="InterPro"/>
</dbReference>
<protein>
    <recommendedName>
        <fullName evidence="1">YrdC-like domain-containing protein</fullName>
    </recommendedName>
</protein>
<proteinExistence type="predicted"/>